<sequence>MYESEITSFIKQLKAEQPKLERQQQLGRALLWDKKPLDLEQRASETHARVKQTSYVYYQTF</sequence>
<protein>
    <submittedName>
        <fullName evidence="1">DUF3460 family protein</fullName>
    </submittedName>
</protein>
<dbReference type="Proteomes" id="UP001082899">
    <property type="component" value="Unassembled WGS sequence"/>
</dbReference>
<dbReference type="EMBL" id="JAPMXC010000001">
    <property type="protein sequence ID" value="MCY0387447.1"/>
    <property type="molecule type" value="Genomic_DNA"/>
</dbReference>
<reference evidence="1" key="1">
    <citation type="submission" date="2022-11" db="EMBL/GenBank/DDBJ databases">
        <title>Robbsia betulipollinis sp. nov., isolated from pollen of birch (Betula pendula).</title>
        <authorList>
            <person name="Shi H."/>
            <person name="Ambika Manirajan B."/>
            <person name="Ratering S."/>
            <person name="Geissler-Plaum R."/>
            <person name="Schnell S."/>
        </authorList>
    </citation>
    <scope>NUCLEOTIDE SEQUENCE</scope>
    <source>
        <strain evidence="1">Bb-Pol-6</strain>
    </source>
</reference>
<proteinExistence type="predicted"/>
<dbReference type="Pfam" id="PF11943">
    <property type="entry name" value="DUF3460"/>
    <property type="match status" value="1"/>
</dbReference>
<accession>A0ABT3ZLW1</accession>
<organism evidence="1 2">
    <name type="scientific">Robbsia betulipollinis</name>
    <dbReference type="NCBI Taxonomy" id="2981849"/>
    <lineage>
        <taxon>Bacteria</taxon>
        <taxon>Pseudomonadati</taxon>
        <taxon>Pseudomonadota</taxon>
        <taxon>Betaproteobacteria</taxon>
        <taxon>Burkholderiales</taxon>
        <taxon>Burkholderiaceae</taxon>
        <taxon>Robbsia</taxon>
    </lineage>
</organism>
<evidence type="ECO:0000313" key="1">
    <source>
        <dbReference type="EMBL" id="MCY0387447.1"/>
    </source>
</evidence>
<evidence type="ECO:0000313" key="2">
    <source>
        <dbReference type="Proteomes" id="UP001082899"/>
    </source>
</evidence>
<keyword evidence="2" id="KW-1185">Reference proteome</keyword>
<dbReference type="InterPro" id="IPR021853">
    <property type="entry name" value="DUF3460"/>
</dbReference>
<dbReference type="RefSeq" id="WP_267847188.1">
    <property type="nucleotide sequence ID" value="NZ_JAPMXC010000001.1"/>
</dbReference>
<gene>
    <name evidence="1" type="ORF">OVY01_09405</name>
</gene>
<name>A0ABT3ZLW1_9BURK</name>
<comment type="caution">
    <text evidence="1">The sequence shown here is derived from an EMBL/GenBank/DDBJ whole genome shotgun (WGS) entry which is preliminary data.</text>
</comment>